<dbReference type="AlphaFoldDB" id="A0A563VTW4"/>
<organism evidence="2 3">
    <name type="scientific">Hyella patelloides LEGE 07179</name>
    <dbReference type="NCBI Taxonomy" id="945734"/>
    <lineage>
        <taxon>Bacteria</taxon>
        <taxon>Bacillati</taxon>
        <taxon>Cyanobacteriota</taxon>
        <taxon>Cyanophyceae</taxon>
        <taxon>Pleurocapsales</taxon>
        <taxon>Hyellaceae</taxon>
        <taxon>Hyella</taxon>
    </lineage>
</organism>
<keyword evidence="1" id="KW-1133">Transmembrane helix</keyword>
<gene>
    <name evidence="2" type="ORF">H1P_2910009</name>
</gene>
<keyword evidence="1" id="KW-0472">Membrane</keyword>
<dbReference type="Proteomes" id="UP000320055">
    <property type="component" value="Unassembled WGS sequence"/>
</dbReference>
<keyword evidence="1" id="KW-0812">Transmembrane</keyword>
<name>A0A563VTW4_9CYAN</name>
<feature type="transmembrane region" description="Helical" evidence="1">
    <location>
        <begin position="12"/>
        <end position="31"/>
    </location>
</feature>
<accession>A0A563VTW4</accession>
<dbReference type="EMBL" id="CAACVJ010000214">
    <property type="protein sequence ID" value="VEP14848.1"/>
    <property type="molecule type" value="Genomic_DNA"/>
</dbReference>
<evidence type="ECO:0000313" key="2">
    <source>
        <dbReference type="EMBL" id="VEP14848.1"/>
    </source>
</evidence>
<reference evidence="2 3" key="1">
    <citation type="submission" date="2019-01" db="EMBL/GenBank/DDBJ databases">
        <authorList>
            <person name="Brito A."/>
        </authorList>
    </citation>
    <scope>NUCLEOTIDE SEQUENCE [LARGE SCALE GENOMIC DNA]</scope>
    <source>
        <strain evidence="2">1</strain>
    </source>
</reference>
<evidence type="ECO:0000313" key="3">
    <source>
        <dbReference type="Proteomes" id="UP000320055"/>
    </source>
</evidence>
<keyword evidence="3" id="KW-1185">Reference proteome</keyword>
<protein>
    <submittedName>
        <fullName evidence="2">Uncharacterized protein</fullName>
    </submittedName>
</protein>
<proteinExistence type="predicted"/>
<evidence type="ECO:0000256" key="1">
    <source>
        <dbReference type="SAM" id="Phobius"/>
    </source>
</evidence>
<sequence length="93" mass="10756">MIAIVRHSVGHVVFIADFLADAIFVAIYCLCEAKTKVRSRSHETVIRSIDKKKDYYQAGIWKSTKPYFLYFECECSKLKMHFAIIAYNAKINS</sequence>